<protein>
    <recommendedName>
        <fullName evidence="1">DUF1835 domain-containing protein</fullName>
    </recommendedName>
</protein>
<name>A0A1G7XNQ2_9SPHI</name>
<dbReference type="Pfam" id="PF08874">
    <property type="entry name" value="DUF1835"/>
    <property type="match status" value="1"/>
</dbReference>
<dbReference type="EMBL" id="FNCG01000005">
    <property type="protein sequence ID" value="SDG85792.1"/>
    <property type="molecule type" value="Genomic_DNA"/>
</dbReference>
<sequence>MQSEFKIKIDKLPFTKGLGFIYNLAFMNAILHILNGDAALDGFDQTGLDGDVMVWREVFSEGPLQENILSGSFWSERRDWIGRTFDAPANEYQHKVIDELGKLNSRYTEINLWFEFDLHCQVNLLGVLEMLSLKTDMSAPAIYLICLADCVQFDNKKGLGELTGEQFEELYDARERLNEWELGLAADAWRLYVNNDLAGLEKWLNENTFWGGIPLLKPALQAHLKRMQTNADGLSYIEQKLLDIYNNGAKTKTAIYHAFWKNESIFGMGDSEIDIYLNKLKEKELIEL</sequence>
<accession>A0A1G7XNQ2</accession>
<proteinExistence type="predicted"/>
<feature type="domain" description="DUF1835" evidence="1">
    <location>
        <begin position="31"/>
        <end position="134"/>
    </location>
</feature>
<dbReference type="AlphaFoldDB" id="A0A1G7XNQ2"/>
<evidence type="ECO:0000313" key="2">
    <source>
        <dbReference type="EMBL" id="SDG85792.1"/>
    </source>
</evidence>
<dbReference type="InterPro" id="IPR014973">
    <property type="entry name" value="DUF1835"/>
</dbReference>
<organism evidence="2 3">
    <name type="scientific">Mucilaginibacter gossypii</name>
    <dbReference type="NCBI Taxonomy" id="551996"/>
    <lineage>
        <taxon>Bacteria</taxon>
        <taxon>Pseudomonadati</taxon>
        <taxon>Bacteroidota</taxon>
        <taxon>Sphingobacteriia</taxon>
        <taxon>Sphingobacteriales</taxon>
        <taxon>Sphingobacteriaceae</taxon>
        <taxon>Mucilaginibacter</taxon>
    </lineage>
</organism>
<gene>
    <name evidence="2" type="ORF">SAMN05192573_105122</name>
</gene>
<evidence type="ECO:0000313" key="3">
    <source>
        <dbReference type="Proteomes" id="UP000199705"/>
    </source>
</evidence>
<evidence type="ECO:0000259" key="1">
    <source>
        <dbReference type="Pfam" id="PF08874"/>
    </source>
</evidence>
<dbReference type="Proteomes" id="UP000199705">
    <property type="component" value="Unassembled WGS sequence"/>
</dbReference>
<keyword evidence="3" id="KW-1185">Reference proteome</keyword>
<reference evidence="3" key="1">
    <citation type="submission" date="2016-10" db="EMBL/GenBank/DDBJ databases">
        <authorList>
            <person name="Varghese N."/>
            <person name="Submissions S."/>
        </authorList>
    </citation>
    <scope>NUCLEOTIDE SEQUENCE [LARGE SCALE GENOMIC DNA]</scope>
    <source>
        <strain evidence="3">Gh-67</strain>
    </source>
</reference>
<dbReference type="STRING" id="551996.SAMN05192573_105122"/>